<accession>A0AAV2E1F6</accession>
<dbReference type="EMBL" id="OZ034816">
    <property type="protein sequence ID" value="CAL1379647.1"/>
    <property type="molecule type" value="Genomic_DNA"/>
</dbReference>
<feature type="region of interest" description="Disordered" evidence="1">
    <location>
        <begin position="1"/>
        <end position="47"/>
    </location>
</feature>
<keyword evidence="3" id="KW-1185">Reference proteome</keyword>
<name>A0AAV2E1F6_9ROSI</name>
<evidence type="ECO:0000313" key="2">
    <source>
        <dbReference type="EMBL" id="CAL1379647.1"/>
    </source>
</evidence>
<protein>
    <submittedName>
        <fullName evidence="2">Uncharacterized protein</fullName>
    </submittedName>
</protein>
<evidence type="ECO:0000313" key="3">
    <source>
        <dbReference type="Proteomes" id="UP001497516"/>
    </source>
</evidence>
<dbReference type="AlphaFoldDB" id="A0AAV2E1F6"/>
<evidence type="ECO:0000256" key="1">
    <source>
        <dbReference type="SAM" id="MobiDB-lite"/>
    </source>
</evidence>
<sequence length="126" mass="13570">MRRLLGAGGGGGWTERWSAGRRRRPGARAGDCSAGGGTLGSGSTRAGAAAALMTPDGWSPSRYSTPRSSWSTNFWLYSVSTRKGVVLPTLVHRAKSTWKCWAILVMRPPYVWCPLCSAPGTGRKKW</sequence>
<reference evidence="2 3" key="1">
    <citation type="submission" date="2024-04" db="EMBL/GenBank/DDBJ databases">
        <authorList>
            <person name="Fracassetti M."/>
        </authorList>
    </citation>
    <scope>NUCLEOTIDE SEQUENCE [LARGE SCALE GENOMIC DNA]</scope>
</reference>
<proteinExistence type="predicted"/>
<gene>
    <name evidence="2" type="ORF">LTRI10_LOCUS21153</name>
</gene>
<dbReference type="Proteomes" id="UP001497516">
    <property type="component" value="Chromosome 3"/>
</dbReference>
<feature type="compositionally biased region" description="Gly residues" evidence="1">
    <location>
        <begin position="1"/>
        <end position="13"/>
    </location>
</feature>
<organism evidence="2 3">
    <name type="scientific">Linum trigynum</name>
    <dbReference type="NCBI Taxonomy" id="586398"/>
    <lineage>
        <taxon>Eukaryota</taxon>
        <taxon>Viridiplantae</taxon>
        <taxon>Streptophyta</taxon>
        <taxon>Embryophyta</taxon>
        <taxon>Tracheophyta</taxon>
        <taxon>Spermatophyta</taxon>
        <taxon>Magnoliopsida</taxon>
        <taxon>eudicotyledons</taxon>
        <taxon>Gunneridae</taxon>
        <taxon>Pentapetalae</taxon>
        <taxon>rosids</taxon>
        <taxon>fabids</taxon>
        <taxon>Malpighiales</taxon>
        <taxon>Linaceae</taxon>
        <taxon>Linum</taxon>
    </lineage>
</organism>